<organism evidence="3 4">
    <name type="scientific">Jaapia argillacea MUCL 33604</name>
    <dbReference type="NCBI Taxonomy" id="933084"/>
    <lineage>
        <taxon>Eukaryota</taxon>
        <taxon>Fungi</taxon>
        <taxon>Dikarya</taxon>
        <taxon>Basidiomycota</taxon>
        <taxon>Agaricomycotina</taxon>
        <taxon>Agaricomycetes</taxon>
        <taxon>Agaricomycetidae</taxon>
        <taxon>Jaapiales</taxon>
        <taxon>Jaapiaceae</taxon>
        <taxon>Jaapia</taxon>
    </lineage>
</organism>
<accession>A0A067QCF7</accession>
<dbReference type="InterPro" id="IPR000757">
    <property type="entry name" value="Beta-glucanase-like"/>
</dbReference>
<evidence type="ECO:0000256" key="1">
    <source>
        <dbReference type="SAM" id="SignalP"/>
    </source>
</evidence>
<dbReference type="Pfam" id="PF26113">
    <property type="entry name" value="GH16_XgeA"/>
    <property type="match status" value="1"/>
</dbReference>
<feature type="chain" id="PRO_5001647461" evidence="1">
    <location>
        <begin position="22"/>
        <end position="397"/>
    </location>
</feature>
<dbReference type="AlphaFoldDB" id="A0A067QCF7"/>
<dbReference type="STRING" id="933084.A0A067QCF7"/>
<dbReference type="Gene3D" id="2.60.120.200">
    <property type="match status" value="1"/>
</dbReference>
<dbReference type="InParanoid" id="A0A067QCF7"/>
<feature type="domain" description="GH16" evidence="2">
    <location>
        <begin position="18"/>
        <end position="332"/>
    </location>
</feature>
<keyword evidence="1" id="KW-0732">Signal</keyword>
<evidence type="ECO:0000313" key="4">
    <source>
        <dbReference type="Proteomes" id="UP000027265"/>
    </source>
</evidence>
<dbReference type="GO" id="GO:0009251">
    <property type="term" value="P:glucan catabolic process"/>
    <property type="evidence" value="ECO:0007669"/>
    <property type="project" value="TreeGrafter"/>
</dbReference>
<dbReference type="OrthoDB" id="192832at2759"/>
<reference evidence="4" key="1">
    <citation type="journal article" date="2014" name="Proc. Natl. Acad. Sci. U.S.A.">
        <title>Extensive sampling of basidiomycete genomes demonstrates inadequacy of the white-rot/brown-rot paradigm for wood decay fungi.</title>
        <authorList>
            <person name="Riley R."/>
            <person name="Salamov A.A."/>
            <person name="Brown D.W."/>
            <person name="Nagy L.G."/>
            <person name="Floudas D."/>
            <person name="Held B.W."/>
            <person name="Levasseur A."/>
            <person name="Lombard V."/>
            <person name="Morin E."/>
            <person name="Otillar R."/>
            <person name="Lindquist E.A."/>
            <person name="Sun H."/>
            <person name="LaButti K.M."/>
            <person name="Schmutz J."/>
            <person name="Jabbour D."/>
            <person name="Luo H."/>
            <person name="Baker S.E."/>
            <person name="Pisabarro A.G."/>
            <person name="Walton J.D."/>
            <person name="Blanchette R.A."/>
            <person name="Henrissat B."/>
            <person name="Martin F."/>
            <person name="Cullen D."/>
            <person name="Hibbett D.S."/>
            <person name="Grigoriev I.V."/>
        </authorList>
    </citation>
    <scope>NUCLEOTIDE SEQUENCE [LARGE SCALE GENOMIC DNA]</scope>
    <source>
        <strain evidence="4">MUCL 33604</strain>
    </source>
</reference>
<dbReference type="PANTHER" id="PTHR10963:SF24">
    <property type="entry name" value="GLYCOSIDASE C21B10.07-RELATED"/>
    <property type="match status" value="1"/>
</dbReference>
<dbReference type="GO" id="GO:0004553">
    <property type="term" value="F:hydrolase activity, hydrolyzing O-glycosyl compounds"/>
    <property type="evidence" value="ECO:0007669"/>
    <property type="project" value="InterPro"/>
</dbReference>
<gene>
    <name evidence="3" type="ORF">JAAARDRAFT_32659</name>
</gene>
<evidence type="ECO:0000313" key="3">
    <source>
        <dbReference type="EMBL" id="KDQ60271.1"/>
    </source>
</evidence>
<proteinExistence type="predicted"/>
<dbReference type="PANTHER" id="PTHR10963">
    <property type="entry name" value="GLYCOSYL HYDROLASE-RELATED"/>
    <property type="match status" value="1"/>
</dbReference>
<feature type="signal peptide" evidence="1">
    <location>
        <begin position="1"/>
        <end position="21"/>
    </location>
</feature>
<evidence type="ECO:0000259" key="2">
    <source>
        <dbReference type="PROSITE" id="PS51762"/>
    </source>
</evidence>
<keyword evidence="3" id="KW-0378">Hydrolase</keyword>
<dbReference type="PROSITE" id="PS51762">
    <property type="entry name" value="GH16_2"/>
    <property type="match status" value="1"/>
</dbReference>
<dbReference type="Proteomes" id="UP000027265">
    <property type="component" value="Unassembled WGS sequence"/>
</dbReference>
<dbReference type="SUPFAM" id="SSF49899">
    <property type="entry name" value="Concanavalin A-like lectins/glucanases"/>
    <property type="match status" value="1"/>
</dbReference>
<dbReference type="InterPro" id="IPR050546">
    <property type="entry name" value="Glycosyl_Hydrlase_16"/>
</dbReference>
<name>A0A067QCF7_9AGAM</name>
<dbReference type="HOGENOM" id="CLU_016972_2_1_1"/>
<dbReference type="EMBL" id="KL197714">
    <property type="protein sequence ID" value="KDQ60271.1"/>
    <property type="molecule type" value="Genomic_DNA"/>
</dbReference>
<protein>
    <submittedName>
        <fullName evidence="3">Glycoside hydrolase family 16 protein</fullName>
    </submittedName>
</protein>
<dbReference type="CDD" id="cd02181">
    <property type="entry name" value="GH16_fungal_Lam16A_glucanase"/>
    <property type="match status" value="1"/>
</dbReference>
<keyword evidence="4" id="KW-1185">Reference proteome</keyword>
<dbReference type="InterPro" id="IPR013320">
    <property type="entry name" value="ConA-like_dom_sf"/>
</dbReference>
<sequence length="397" mass="42086">MAMFAALVLFALSVVSPVTVAQPSPPYQLIRDYSGQTFFNGWDFFGSYDNLTWGNVTYVTEQVATSQKLAYVEDSGRVIIKVDNTTTVASGDLRNSVRITTQTSYSLGSLWLFDVTHLPWGCSVWPAYWTKGPVWPDNGEIDIIEGVNLQQTNGAELHTSPGCTHPLTVNTSQELGVPSVVDCSTPNGCTVAESKPDSFGPLFNNASGGVWATSFDATGIFIWFWSRPNVPASVTALTSTSPLTDISDWGTPSMAFTSATCEIPKFFTPQQVVIDITLCGGWAGIPGVYTADCGTTGPTGICYNDSVVGAGSKFDQAYFEINFLRAYTNNASVIASISASPSSTAYGQGAATSSSEASATVTAKSAAPRNGWQVSHGTLLSVGMVLVGLLVSGELVW</sequence>